<organism evidence="2 3">
    <name type="scientific">Pleurotus ostreatus (strain PC15)</name>
    <name type="common">Oyster mushroom</name>
    <dbReference type="NCBI Taxonomy" id="1137138"/>
    <lineage>
        <taxon>Eukaryota</taxon>
        <taxon>Fungi</taxon>
        <taxon>Dikarya</taxon>
        <taxon>Basidiomycota</taxon>
        <taxon>Agaricomycotina</taxon>
        <taxon>Agaricomycetes</taxon>
        <taxon>Agaricomycetidae</taxon>
        <taxon>Agaricales</taxon>
        <taxon>Pleurotineae</taxon>
        <taxon>Pleurotaceae</taxon>
        <taxon>Pleurotus</taxon>
    </lineage>
</organism>
<dbReference type="HOGENOM" id="CLU_024199_2_3_1"/>
<evidence type="ECO:0000259" key="1">
    <source>
        <dbReference type="PROSITE" id="PS50181"/>
    </source>
</evidence>
<accession>A0A067N5T6</accession>
<dbReference type="InterPro" id="IPR036047">
    <property type="entry name" value="F-box-like_dom_sf"/>
</dbReference>
<dbReference type="PANTHER" id="PTHR38926">
    <property type="entry name" value="F-BOX DOMAIN CONTAINING PROTEIN, EXPRESSED"/>
    <property type="match status" value="1"/>
</dbReference>
<evidence type="ECO:0000313" key="3">
    <source>
        <dbReference type="Proteomes" id="UP000027073"/>
    </source>
</evidence>
<gene>
    <name evidence="2" type="ORF">PLEOSDRAFT_162759</name>
</gene>
<dbReference type="STRING" id="1137138.A0A067N5T6"/>
<name>A0A067N5T6_PLEO1</name>
<dbReference type="InterPro" id="IPR032675">
    <property type="entry name" value="LRR_dom_sf"/>
</dbReference>
<protein>
    <recommendedName>
        <fullName evidence="1">F-box domain-containing protein</fullName>
    </recommendedName>
</protein>
<proteinExistence type="predicted"/>
<dbReference type="Gene3D" id="1.20.1280.50">
    <property type="match status" value="1"/>
</dbReference>
<dbReference type="VEuPathDB" id="FungiDB:PLEOSDRAFT_162759"/>
<dbReference type="PROSITE" id="PS50181">
    <property type="entry name" value="FBOX"/>
    <property type="match status" value="1"/>
</dbReference>
<dbReference type="SUPFAM" id="SSF52047">
    <property type="entry name" value="RNI-like"/>
    <property type="match status" value="1"/>
</dbReference>
<reference evidence="3" key="1">
    <citation type="journal article" date="2014" name="Proc. Natl. Acad. Sci. U.S.A.">
        <title>Extensive sampling of basidiomycete genomes demonstrates inadequacy of the white-rot/brown-rot paradigm for wood decay fungi.</title>
        <authorList>
            <person name="Riley R."/>
            <person name="Salamov A.A."/>
            <person name="Brown D.W."/>
            <person name="Nagy L.G."/>
            <person name="Floudas D."/>
            <person name="Held B.W."/>
            <person name="Levasseur A."/>
            <person name="Lombard V."/>
            <person name="Morin E."/>
            <person name="Otillar R."/>
            <person name="Lindquist E.A."/>
            <person name="Sun H."/>
            <person name="LaButti K.M."/>
            <person name="Schmutz J."/>
            <person name="Jabbour D."/>
            <person name="Luo H."/>
            <person name="Baker S.E."/>
            <person name="Pisabarro A.G."/>
            <person name="Walton J.D."/>
            <person name="Blanchette R.A."/>
            <person name="Henrissat B."/>
            <person name="Martin F."/>
            <person name="Cullen D."/>
            <person name="Hibbett D.S."/>
            <person name="Grigoriev I.V."/>
        </authorList>
    </citation>
    <scope>NUCLEOTIDE SEQUENCE [LARGE SCALE GENOMIC DNA]</scope>
    <source>
        <strain evidence="3">PC15</strain>
    </source>
</reference>
<sequence length="538" mass="59593">MSTDIDSIFRSTCEPHATDAQRAIDKEIAGYDAAIRVLKTQRNTHSSISRLPPEILAAIFQLVRSGQAQTAPVPSWINVTSVCRQWRAIALASPQMWTTIDISHPGSALELLKRSKSAPLQISCGTHPYDAGLHALVAGAVMPEIGRMQTLQIWSMVDTDVLQFLPLNGVPGATILEDLQLSANTTVSDPPPNVLLSGMPSISRLSLVNIPISLEISPLPHLTYLRLSSTTRGIRTSLLLSYLQHSPNLKEIDVSGVVKDTFLPSRVQLPNLLHVSISSDILGVSAIFANLDYPSSVSVKFALTEEPAGEPDWSHLAALCARFAEPDAPTISKVLAHGWRFSDAFEFTVESVGSEKLSLVVALESGRYPEACLALCSGLPLEIVPVLEVGCLQDMRAPQWADLFRRFERVRRLHLSDVSTLPFSVLTELSLEKPHFSALQTLELSACDLDREGSSAILGVLKDLLEQRKRHELPIKDVALQRCFITKEALEELKAITQVDWDGRARRERRRRSKLHLYRHAFLKPIDQLRTFMLVARR</sequence>
<dbReference type="InterPro" id="IPR001810">
    <property type="entry name" value="F-box_dom"/>
</dbReference>
<evidence type="ECO:0000313" key="2">
    <source>
        <dbReference type="EMBL" id="KDQ23214.1"/>
    </source>
</evidence>
<dbReference type="SUPFAM" id="SSF81383">
    <property type="entry name" value="F-box domain"/>
    <property type="match status" value="1"/>
</dbReference>
<dbReference type="PANTHER" id="PTHR38926:SF5">
    <property type="entry name" value="F-BOX AND LEUCINE-RICH REPEAT PROTEIN 6"/>
    <property type="match status" value="1"/>
</dbReference>
<dbReference type="Pfam" id="PF12937">
    <property type="entry name" value="F-box-like"/>
    <property type="match status" value="1"/>
</dbReference>
<dbReference type="EMBL" id="KL198013">
    <property type="protein sequence ID" value="KDQ23214.1"/>
    <property type="molecule type" value="Genomic_DNA"/>
</dbReference>
<dbReference type="Proteomes" id="UP000027073">
    <property type="component" value="Unassembled WGS sequence"/>
</dbReference>
<dbReference type="InParanoid" id="A0A067N5T6"/>
<dbReference type="AlphaFoldDB" id="A0A067N5T6"/>
<dbReference type="Gene3D" id="3.80.10.10">
    <property type="entry name" value="Ribonuclease Inhibitor"/>
    <property type="match status" value="1"/>
</dbReference>
<dbReference type="OrthoDB" id="2973282at2759"/>
<feature type="domain" description="F-box" evidence="1">
    <location>
        <begin position="45"/>
        <end position="100"/>
    </location>
</feature>